<comment type="cofactor">
    <cofactor evidence="1">
        <name>Mg(2+)</name>
        <dbReference type="ChEBI" id="CHEBI:18420"/>
    </cofactor>
</comment>
<keyword evidence="5 9" id="KW-0255">Endonuclease</keyword>
<sequence>MRANYSVFELKITQKDYEFIKEKIATLIDFKTDKVLFYRICLNCLAKSESLGDGKIFAPLDTYV</sequence>
<protein>
    <submittedName>
        <fullName evidence="9">CRISPR-associated endonuclease Cas2</fullName>
    </submittedName>
</protein>
<evidence type="ECO:0000256" key="3">
    <source>
        <dbReference type="ARBA" id="ARBA00022722"/>
    </source>
</evidence>
<dbReference type="CDD" id="cd09725">
    <property type="entry name" value="Cas2_I_II_III"/>
    <property type="match status" value="1"/>
</dbReference>
<comment type="similarity">
    <text evidence="2">Belongs to the CRISPR-associated endoribonuclease Cas2 protein family.</text>
</comment>
<reference evidence="9" key="1">
    <citation type="submission" date="2022-08" db="EMBL/GenBank/DDBJ databases">
        <authorList>
            <person name="Wang H."/>
        </authorList>
    </citation>
    <scope>NUCLEOTIDE SEQUENCE</scope>
    <source>
        <strain evidence="9">PS10</strain>
    </source>
</reference>
<dbReference type="Pfam" id="PF09827">
    <property type="entry name" value="CRISPR_Cas2"/>
    <property type="match status" value="1"/>
</dbReference>
<organism evidence="9 10">
    <name type="scientific">Campylobacter gastrosuis</name>
    <dbReference type="NCBI Taxonomy" id="2974576"/>
    <lineage>
        <taxon>Bacteria</taxon>
        <taxon>Pseudomonadati</taxon>
        <taxon>Campylobacterota</taxon>
        <taxon>Epsilonproteobacteria</taxon>
        <taxon>Campylobacterales</taxon>
        <taxon>Campylobacteraceae</taxon>
        <taxon>Campylobacter</taxon>
    </lineage>
</organism>
<dbReference type="Gene3D" id="3.30.70.240">
    <property type="match status" value="1"/>
</dbReference>
<proteinExistence type="inferred from homology"/>
<dbReference type="InterPro" id="IPR019199">
    <property type="entry name" value="Virulence_VapD/CRISPR_Cas2"/>
</dbReference>
<evidence type="ECO:0000313" key="10">
    <source>
        <dbReference type="Proteomes" id="UP001173801"/>
    </source>
</evidence>
<keyword evidence="3" id="KW-0540">Nuclease</keyword>
<evidence type="ECO:0000256" key="1">
    <source>
        <dbReference type="ARBA" id="ARBA00001946"/>
    </source>
</evidence>
<keyword evidence="10" id="KW-1185">Reference proteome</keyword>
<reference evidence="9" key="2">
    <citation type="journal article" date="2023" name="Microorganisms">
        <title>Isolation and Genomic Characteristics of Cat-Borne Campylobacter felis sp. nov. and Sheep-Borne Campylobacter ovis sp. nov.</title>
        <authorList>
            <person name="Wang H."/>
            <person name="Li Y."/>
            <person name="Gu Y."/>
            <person name="Zhou G."/>
            <person name="Chen X."/>
            <person name="Zhang X."/>
            <person name="Shao Z."/>
            <person name="Zhang J."/>
            <person name="Zhang M."/>
        </authorList>
    </citation>
    <scope>NUCLEOTIDE SEQUENCE</scope>
    <source>
        <strain evidence="9">PS10</strain>
    </source>
</reference>
<evidence type="ECO:0000256" key="8">
    <source>
        <dbReference type="ARBA" id="ARBA00023118"/>
    </source>
</evidence>
<dbReference type="GO" id="GO:0004519">
    <property type="term" value="F:endonuclease activity"/>
    <property type="evidence" value="ECO:0007669"/>
    <property type="project" value="UniProtKB-KW"/>
</dbReference>
<evidence type="ECO:0000256" key="6">
    <source>
        <dbReference type="ARBA" id="ARBA00022801"/>
    </source>
</evidence>
<dbReference type="EMBL" id="JANURM010000017">
    <property type="protein sequence ID" value="MDL0089642.1"/>
    <property type="molecule type" value="Genomic_DNA"/>
</dbReference>
<name>A0ABT7HSD3_9BACT</name>
<evidence type="ECO:0000256" key="7">
    <source>
        <dbReference type="ARBA" id="ARBA00022842"/>
    </source>
</evidence>
<dbReference type="RefSeq" id="WP_284938355.1">
    <property type="nucleotide sequence ID" value="NZ_JANURM010000017.1"/>
</dbReference>
<evidence type="ECO:0000313" key="9">
    <source>
        <dbReference type="EMBL" id="MDL0089642.1"/>
    </source>
</evidence>
<keyword evidence="8" id="KW-0051">Antiviral defense</keyword>
<comment type="caution">
    <text evidence="9">The sequence shown here is derived from an EMBL/GenBank/DDBJ whole genome shotgun (WGS) entry which is preliminary data.</text>
</comment>
<keyword evidence="7" id="KW-0460">Magnesium</keyword>
<dbReference type="Proteomes" id="UP001173801">
    <property type="component" value="Unassembled WGS sequence"/>
</dbReference>
<keyword evidence="6" id="KW-0378">Hydrolase</keyword>
<evidence type="ECO:0000256" key="2">
    <source>
        <dbReference type="ARBA" id="ARBA00009959"/>
    </source>
</evidence>
<evidence type="ECO:0000256" key="4">
    <source>
        <dbReference type="ARBA" id="ARBA00022723"/>
    </source>
</evidence>
<accession>A0ABT7HSD3</accession>
<evidence type="ECO:0000256" key="5">
    <source>
        <dbReference type="ARBA" id="ARBA00022759"/>
    </source>
</evidence>
<dbReference type="InterPro" id="IPR021127">
    <property type="entry name" value="CRISPR_associated_Cas2"/>
</dbReference>
<gene>
    <name evidence="9" type="ORF">NYG85_09755</name>
</gene>
<dbReference type="SUPFAM" id="SSF143430">
    <property type="entry name" value="TTP0101/SSO1404-like"/>
    <property type="match status" value="1"/>
</dbReference>
<keyword evidence="4" id="KW-0479">Metal-binding</keyword>